<organism evidence="7">
    <name type="scientific">Salvia splendens</name>
    <name type="common">Scarlet sage</name>
    <dbReference type="NCBI Taxonomy" id="180675"/>
    <lineage>
        <taxon>Eukaryota</taxon>
        <taxon>Viridiplantae</taxon>
        <taxon>Streptophyta</taxon>
        <taxon>Embryophyta</taxon>
        <taxon>Tracheophyta</taxon>
        <taxon>Spermatophyta</taxon>
        <taxon>Magnoliopsida</taxon>
        <taxon>eudicotyledons</taxon>
        <taxon>Gunneridae</taxon>
        <taxon>Pentapetalae</taxon>
        <taxon>asterids</taxon>
        <taxon>lamiids</taxon>
        <taxon>Lamiales</taxon>
        <taxon>Lamiaceae</taxon>
        <taxon>Nepetoideae</taxon>
        <taxon>Mentheae</taxon>
        <taxon>Salviinae</taxon>
        <taxon>Salvia</taxon>
        <taxon>Salvia subgen. Calosphace</taxon>
        <taxon>core Calosphace</taxon>
    </lineage>
</organism>
<proteinExistence type="predicted"/>
<dbReference type="GO" id="GO:0016020">
    <property type="term" value="C:membrane"/>
    <property type="evidence" value="ECO:0007669"/>
    <property type="project" value="UniProtKB-SubCell"/>
</dbReference>
<sequence length="172" mass="19611">MREYINLLWINIKIKLEYKEKVPKKMDSATTPLTITKSDSDPTTSLRRSMLSQLYGFLASITAFVAVGIFAIRAYVPDYWLLYIGIDYYPSRYWELGVPTYVMVMIVVAIVSYTSLNFLATPPPTSMKLIFDDYSEDILTGIPITDDGEPAIEPLSYMSIDQVNQMFDDLNS</sequence>
<dbReference type="Pfam" id="PF08510">
    <property type="entry name" value="PIG-P"/>
    <property type="match status" value="1"/>
</dbReference>
<dbReference type="PANTHER" id="PTHR47681">
    <property type="entry name" value="PHOSPHATIDYLINOSITOL N-ACETYLGLUCOSAMINYLTRANSFERASE SUBUNIT P-RELATED"/>
    <property type="match status" value="1"/>
</dbReference>
<evidence type="ECO:0000313" key="7">
    <source>
        <dbReference type="EMBL" id="KAG6437842.1"/>
    </source>
</evidence>
<reference evidence="7" key="1">
    <citation type="submission" date="2018-01" db="EMBL/GenBank/DDBJ databases">
        <authorList>
            <person name="Mao J.F."/>
        </authorList>
    </citation>
    <scope>NUCLEOTIDE SEQUENCE</scope>
    <source>
        <strain evidence="7">Huo1</strain>
        <tissue evidence="7">Leaf</tissue>
    </source>
</reference>
<dbReference type="EMBL" id="PNBA02000001">
    <property type="protein sequence ID" value="KAG6437842.1"/>
    <property type="molecule type" value="Genomic_DNA"/>
</dbReference>
<evidence type="ECO:0000256" key="5">
    <source>
        <dbReference type="SAM" id="Phobius"/>
    </source>
</evidence>
<keyword evidence="3 5" id="KW-1133">Transmembrane helix</keyword>
<dbReference type="InterPro" id="IPR013717">
    <property type="entry name" value="PIG-P"/>
</dbReference>
<comment type="subcellular location">
    <subcellularLocation>
        <location evidence="1">Membrane</location>
        <topology evidence="1">Multi-pass membrane protein</topology>
    </subcellularLocation>
</comment>
<keyword evidence="2 5" id="KW-0812">Transmembrane</keyword>
<evidence type="ECO:0000256" key="4">
    <source>
        <dbReference type="ARBA" id="ARBA00023136"/>
    </source>
</evidence>
<evidence type="ECO:0000256" key="2">
    <source>
        <dbReference type="ARBA" id="ARBA00022692"/>
    </source>
</evidence>
<protein>
    <recommendedName>
        <fullName evidence="6">PIG-P domain-containing protein</fullName>
    </recommendedName>
</protein>
<accession>A0A8X8YWJ4</accession>
<feature type="transmembrane region" description="Helical" evidence="5">
    <location>
        <begin position="96"/>
        <end position="120"/>
    </location>
</feature>
<evidence type="ECO:0000256" key="1">
    <source>
        <dbReference type="ARBA" id="ARBA00004141"/>
    </source>
</evidence>
<evidence type="ECO:0000313" key="8">
    <source>
        <dbReference type="Proteomes" id="UP000298416"/>
    </source>
</evidence>
<reference evidence="7" key="2">
    <citation type="submission" date="2020-08" db="EMBL/GenBank/DDBJ databases">
        <title>Plant Genome Project.</title>
        <authorList>
            <person name="Zhang R.-G."/>
        </authorList>
    </citation>
    <scope>NUCLEOTIDE SEQUENCE</scope>
    <source>
        <strain evidence="7">Huo1</strain>
        <tissue evidence="7">Leaf</tissue>
    </source>
</reference>
<evidence type="ECO:0000259" key="6">
    <source>
        <dbReference type="Pfam" id="PF08510"/>
    </source>
</evidence>
<keyword evidence="8" id="KW-1185">Reference proteome</keyword>
<dbReference type="Proteomes" id="UP000298416">
    <property type="component" value="Unassembled WGS sequence"/>
</dbReference>
<feature type="transmembrane region" description="Helical" evidence="5">
    <location>
        <begin position="54"/>
        <end position="76"/>
    </location>
</feature>
<name>A0A8X8YWJ4_SALSN</name>
<dbReference type="AlphaFoldDB" id="A0A8X8YWJ4"/>
<feature type="domain" description="PIG-P" evidence="6">
    <location>
        <begin position="53"/>
        <end position="166"/>
    </location>
</feature>
<keyword evidence="4 5" id="KW-0472">Membrane</keyword>
<dbReference type="PANTHER" id="PTHR47681:SF3">
    <property type="entry name" value="PHOSPHATIDYLINOSITOL N-ACETYLGLUCOSAMINYLTRANSFERASE SUBUNIT P-RELATED"/>
    <property type="match status" value="1"/>
</dbReference>
<comment type="caution">
    <text evidence="7">The sequence shown here is derived from an EMBL/GenBank/DDBJ whole genome shotgun (WGS) entry which is preliminary data.</text>
</comment>
<gene>
    <name evidence="7" type="ORF">SASPL_102772</name>
</gene>
<evidence type="ECO:0000256" key="3">
    <source>
        <dbReference type="ARBA" id="ARBA00022989"/>
    </source>
</evidence>